<evidence type="ECO:0000313" key="3">
    <source>
        <dbReference type="Proteomes" id="UP001596417"/>
    </source>
</evidence>
<reference evidence="1" key="1">
    <citation type="journal article" date="2014" name="Int. J. Syst. Evol. Microbiol.">
        <title>Complete genome sequence of Corynebacterium casei LMG S-19264T (=DSM 44701T), isolated from a smear-ripened cheese.</title>
        <authorList>
            <consortium name="US DOE Joint Genome Institute (JGI-PGF)"/>
            <person name="Walter F."/>
            <person name="Albersmeier A."/>
            <person name="Kalinowski J."/>
            <person name="Ruckert C."/>
        </authorList>
    </citation>
    <scope>NUCLEOTIDE SEQUENCE [LARGE SCALE GENOMIC DNA]</scope>
    <source>
        <strain evidence="1">NBRC 107106</strain>
    </source>
</reference>
<dbReference type="RefSeq" id="WP_248910963.1">
    <property type="nucleotide sequence ID" value="NZ_JALLPK010000005.1"/>
</dbReference>
<reference evidence="1" key="3">
    <citation type="submission" date="2024-09" db="EMBL/GenBank/DDBJ databases">
        <authorList>
            <person name="Sun Q."/>
        </authorList>
    </citation>
    <scope>NUCLEOTIDE SEQUENCE</scope>
    <source>
        <strain evidence="1">NBRC 107106</strain>
    </source>
</reference>
<sequence length="66" mass="7465">MMEQPTQPERSTLGLEFIFRQGDSHSIGELHLLAPVQTVLTYWQRVLTTHRPPLTITPEVSTHGAN</sequence>
<dbReference type="AlphaFoldDB" id="A0ABD5YZA7"/>
<evidence type="ECO:0000313" key="2">
    <source>
        <dbReference type="EMBL" id="MFC7193392.1"/>
    </source>
</evidence>
<proteinExistence type="predicted"/>
<comment type="caution">
    <text evidence="1">The sequence shown here is derived from an EMBL/GenBank/DDBJ whole genome shotgun (WGS) entry which is preliminary data.</text>
</comment>
<dbReference type="Proteomes" id="UP001596417">
    <property type="component" value="Unassembled WGS sequence"/>
</dbReference>
<dbReference type="EMBL" id="JBHTAX010000008">
    <property type="protein sequence ID" value="MFC7193392.1"/>
    <property type="molecule type" value="Genomic_DNA"/>
</dbReference>
<reference evidence="3" key="2">
    <citation type="journal article" date="2019" name="Int. J. Syst. Evol. Microbiol.">
        <title>The Global Catalogue of Microorganisms (GCM) 10K type strain sequencing project: providing services to taxonomists for standard genome sequencing and annotation.</title>
        <authorList>
            <consortium name="The Broad Institute Genomics Platform"/>
            <consortium name="The Broad Institute Genome Sequencing Center for Infectious Disease"/>
            <person name="Wu L."/>
            <person name="Ma J."/>
        </authorList>
    </citation>
    <scope>NUCLEOTIDE SEQUENCE [LARGE SCALE GENOMIC DNA]</scope>
    <source>
        <strain evidence="3">RDMS1</strain>
    </source>
</reference>
<organism evidence="1 3">
    <name type="scientific">Halocatena marina</name>
    <dbReference type="NCBI Taxonomy" id="2934937"/>
    <lineage>
        <taxon>Archaea</taxon>
        <taxon>Methanobacteriati</taxon>
        <taxon>Methanobacteriota</taxon>
        <taxon>Stenosarchaea group</taxon>
        <taxon>Halobacteria</taxon>
        <taxon>Halobacteriales</taxon>
        <taxon>Natronomonadaceae</taxon>
        <taxon>Halocatena</taxon>
    </lineage>
</organism>
<gene>
    <name evidence="1" type="ORF">ACFQL7_28415</name>
    <name evidence="2" type="ORF">ACFQL7_28745</name>
</gene>
<evidence type="ECO:0000313" key="1">
    <source>
        <dbReference type="EMBL" id="MFC7193330.1"/>
    </source>
</evidence>
<accession>A0ABD5YZA7</accession>
<protein>
    <submittedName>
        <fullName evidence="1">Uncharacterized protein</fullName>
    </submittedName>
</protein>
<dbReference type="EMBL" id="JBHTAX010000008">
    <property type="protein sequence ID" value="MFC7193330.1"/>
    <property type="molecule type" value="Genomic_DNA"/>
</dbReference>
<name>A0ABD5YZA7_9EURY</name>
<keyword evidence="3" id="KW-1185">Reference proteome</keyword>